<proteinExistence type="predicted"/>
<dbReference type="AlphaFoldDB" id="Q2JB70"/>
<dbReference type="EMBL" id="CP000249">
    <property type="protein sequence ID" value="ABD11472.1"/>
    <property type="molecule type" value="Genomic_DNA"/>
</dbReference>
<sequence length="79" mass="8302">MTTGSGMTRTGIPTGLARMVNLRDVMTPSGAFALVVPGAQVVAPFADLRSMANYAHRHGITIPGYRALPFLDLGMIASL</sequence>
<reference evidence="1 2" key="1">
    <citation type="journal article" date="2007" name="Genome Res.">
        <title>Genome characteristics of facultatively symbiotic Frankia sp. strains reflect host range and host plant biogeography.</title>
        <authorList>
            <person name="Normand P."/>
            <person name="Lapierre P."/>
            <person name="Tisa L.S."/>
            <person name="Gogarten J.P."/>
            <person name="Alloisio N."/>
            <person name="Bagnarol E."/>
            <person name="Bassi C.A."/>
            <person name="Berry A.M."/>
            <person name="Bickhart D.M."/>
            <person name="Choisne N."/>
            <person name="Couloux A."/>
            <person name="Cournoyer B."/>
            <person name="Cruveiller S."/>
            <person name="Daubin V."/>
            <person name="Demange N."/>
            <person name="Francino M.P."/>
            <person name="Goltsman E."/>
            <person name="Huang Y."/>
            <person name="Kopp O.R."/>
            <person name="Labarre L."/>
            <person name="Lapidus A."/>
            <person name="Lavire C."/>
            <person name="Marechal J."/>
            <person name="Martinez M."/>
            <person name="Mastronunzio J.E."/>
            <person name="Mullin B.C."/>
            <person name="Niemann J."/>
            <person name="Pujic P."/>
            <person name="Rawnsley T."/>
            <person name="Rouy Z."/>
            <person name="Schenowitz C."/>
            <person name="Sellstedt A."/>
            <person name="Tavares F."/>
            <person name="Tomkins J.P."/>
            <person name="Vallenet D."/>
            <person name="Valverde C."/>
            <person name="Wall L.G."/>
            <person name="Wang Y."/>
            <person name="Medigue C."/>
            <person name="Benson D.R."/>
        </authorList>
    </citation>
    <scope>NUCLEOTIDE SEQUENCE [LARGE SCALE GENOMIC DNA]</scope>
    <source>
        <strain evidence="2">DSM 45818 / CECT 9043 / CcI3</strain>
    </source>
</reference>
<dbReference type="Proteomes" id="UP000001937">
    <property type="component" value="Chromosome"/>
</dbReference>
<keyword evidence="2" id="KW-1185">Reference proteome</keyword>
<accession>Q2JB70</accession>
<protein>
    <submittedName>
        <fullName evidence="1">Uncharacterized protein</fullName>
    </submittedName>
</protein>
<dbReference type="KEGG" id="fra:Francci3_2100"/>
<evidence type="ECO:0000313" key="1">
    <source>
        <dbReference type="EMBL" id="ABD11472.1"/>
    </source>
</evidence>
<dbReference type="HOGENOM" id="CLU_2553319_0_0_11"/>
<name>Q2JB70_FRACC</name>
<evidence type="ECO:0000313" key="2">
    <source>
        <dbReference type="Proteomes" id="UP000001937"/>
    </source>
</evidence>
<gene>
    <name evidence="1" type="ordered locus">Francci3_2100</name>
</gene>
<organism evidence="1 2">
    <name type="scientific">Frankia casuarinae (strain DSM 45818 / CECT 9043 / HFP020203 / CcI3)</name>
    <dbReference type="NCBI Taxonomy" id="106370"/>
    <lineage>
        <taxon>Bacteria</taxon>
        <taxon>Bacillati</taxon>
        <taxon>Actinomycetota</taxon>
        <taxon>Actinomycetes</taxon>
        <taxon>Frankiales</taxon>
        <taxon>Frankiaceae</taxon>
        <taxon>Frankia</taxon>
    </lineage>
</organism>